<feature type="region of interest" description="Disordered" evidence="6">
    <location>
        <begin position="1"/>
        <end position="21"/>
    </location>
</feature>
<accession>A0A024G3B3</accession>
<organism evidence="8 9">
    <name type="scientific">Albugo candida</name>
    <dbReference type="NCBI Taxonomy" id="65357"/>
    <lineage>
        <taxon>Eukaryota</taxon>
        <taxon>Sar</taxon>
        <taxon>Stramenopiles</taxon>
        <taxon>Oomycota</taxon>
        <taxon>Peronosporomycetes</taxon>
        <taxon>Albuginales</taxon>
        <taxon>Albuginaceae</taxon>
        <taxon>Albugo</taxon>
    </lineage>
</organism>
<evidence type="ECO:0000313" key="9">
    <source>
        <dbReference type="Proteomes" id="UP000053237"/>
    </source>
</evidence>
<keyword evidence="4" id="KW-0493">Microtubule</keyword>
<feature type="region of interest" description="Disordered" evidence="6">
    <location>
        <begin position="59"/>
        <end position="83"/>
    </location>
</feature>
<dbReference type="Pfam" id="PF00225">
    <property type="entry name" value="Kinesin"/>
    <property type="match status" value="1"/>
</dbReference>
<dbReference type="STRING" id="65357.A0A024G3B3"/>
<dbReference type="Gene3D" id="3.40.850.10">
    <property type="entry name" value="Kinesin motor domain"/>
    <property type="match status" value="1"/>
</dbReference>
<keyword evidence="5" id="KW-0175">Coiled coil</keyword>
<dbReference type="GO" id="GO:0007018">
    <property type="term" value="P:microtubule-based movement"/>
    <property type="evidence" value="ECO:0007669"/>
    <property type="project" value="InterPro"/>
</dbReference>
<reference evidence="8 9" key="1">
    <citation type="submission" date="2012-05" db="EMBL/GenBank/DDBJ databases">
        <title>Recombination and specialization in a pathogen metapopulation.</title>
        <authorList>
            <person name="Gardiner A."/>
            <person name="Kemen E."/>
            <person name="Schultz-Larsen T."/>
            <person name="MacLean D."/>
            <person name="Van Oosterhout C."/>
            <person name="Jones J.D.G."/>
        </authorList>
    </citation>
    <scope>NUCLEOTIDE SEQUENCE [LARGE SCALE GENOMIC DNA]</scope>
    <source>
        <strain evidence="8 9">Ac Nc2</strain>
    </source>
</reference>
<dbReference type="OrthoDB" id="3176171at2759"/>
<evidence type="ECO:0000256" key="1">
    <source>
        <dbReference type="ARBA" id="ARBA00022741"/>
    </source>
</evidence>
<name>A0A024G3B3_9STRA</name>
<dbReference type="PANTHER" id="PTHR47972">
    <property type="entry name" value="KINESIN-LIKE PROTEIN KLP-3"/>
    <property type="match status" value="1"/>
</dbReference>
<dbReference type="SMART" id="SM00129">
    <property type="entry name" value="KISc"/>
    <property type="match status" value="1"/>
</dbReference>
<dbReference type="GO" id="GO:0008017">
    <property type="term" value="F:microtubule binding"/>
    <property type="evidence" value="ECO:0007669"/>
    <property type="project" value="InterPro"/>
</dbReference>
<dbReference type="Proteomes" id="UP000053237">
    <property type="component" value="Unassembled WGS sequence"/>
</dbReference>
<keyword evidence="3 4" id="KW-0505">Motor protein</keyword>
<feature type="compositionally biased region" description="Basic and acidic residues" evidence="6">
    <location>
        <begin position="124"/>
        <end position="133"/>
    </location>
</feature>
<comment type="caution">
    <text evidence="8">The sequence shown here is derived from an EMBL/GenBank/DDBJ whole genome shotgun (WGS) entry which is preliminary data.</text>
</comment>
<keyword evidence="2 3" id="KW-0067">ATP-binding</keyword>
<protein>
    <recommendedName>
        <fullName evidence="4">Kinesin-like protein</fullName>
    </recommendedName>
</protein>
<dbReference type="InParanoid" id="A0A024G3B3"/>
<keyword evidence="1 3" id="KW-0547">Nucleotide-binding</keyword>
<dbReference type="InterPro" id="IPR027417">
    <property type="entry name" value="P-loop_NTPase"/>
</dbReference>
<dbReference type="PROSITE" id="PS00411">
    <property type="entry name" value="KINESIN_MOTOR_1"/>
    <property type="match status" value="1"/>
</dbReference>
<dbReference type="InterPro" id="IPR036961">
    <property type="entry name" value="Kinesin_motor_dom_sf"/>
</dbReference>
<dbReference type="InterPro" id="IPR027640">
    <property type="entry name" value="Kinesin-like_fam"/>
</dbReference>
<dbReference type="EMBL" id="CAIX01000011">
    <property type="protein sequence ID" value="CCI40794.1"/>
    <property type="molecule type" value="Genomic_DNA"/>
</dbReference>
<evidence type="ECO:0000256" key="3">
    <source>
        <dbReference type="PROSITE-ProRule" id="PRU00283"/>
    </source>
</evidence>
<feature type="region of interest" description="Disordered" evidence="6">
    <location>
        <begin position="124"/>
        <end position="151"/>
    </location>
</feature>
<evidence type="ECO:0000256" key="4">
    <source>
        <dbReference type="RuleBase" id="RU000394"/>
    </source>
</evidence>
<dbReference type="GO" id="GO:0003777">
    <property type="term" value="F:microtubule motor activity"/>
    <property type="evidence" value="ECO:0007669"/>
    <property type="project" value="InterPro"/>
</dbReference>
<feature type="domain" description="Kinesin motor" evidence="7">
    <location>
        <begin position="595"/>
        <end position="972"/>
    </location>
</feature>
<evidence type="ECO:0000256" key="6">
    <source>
        <dbReference type="SAM" id="MobiDB-lite"/>
    </source>
</evidence>
<evidence type="ECO:0000259" key="7">
    <source>
        <dbReference type="PROSITE" id="PS50067"/>
    </source>
</evidence>
<dbReference type="AlphaFoldDB" id="A0A024G3B3"/>
<sequence length="986" mass="112707">MDSEYRSQKTARYTGGNLQMTGNEYPIQMKETDVNHSMIQREGDVRRERGDMSRYFTCETDARPDGVNTQQNHGSSLDLPRDGTGEYDNGSMDNMVKHEVELFVKKDESEERKLTRKEQLLVWQQKKDDEQTRSFKSSSITRRRSRKAPLSLQSVDRNEAIEALEPLPQRWKNETNEVTFDCNSANQRNAYLNTKRATLSKKHSNRNFGASATEFSTSSSAESKSYGYEMRTSSDGLKPALYSENHLNDSTTLTHSFTKTMTSEFLARDLLYEQNILNLSSEKERVKFYKKRYMDAYGVIVHSAKELERLVRVRVEQRDEIQALRSKVQKQSELIETLTLPTDELSLLDDSMLEQSQLEVHPREKKIQELCRYIGTLTKDFEEVKERAAKILHERNLCVRELNQIKMKHSSMQQEVEQMRNMSSLSRSAYMEQVHTLLREKEAVTAEACSLKERLRELTGKPGDSCFETEGDQRQENTDRRILTTLGKEGIESLSNGIASLGPDSNLSKANGQMFRNSEAENLEIKIQLEQTRKELVQLRTSHEKTRQKLDEKTFKLQQIGVEMHEKISNLQQNLHQSEKTRRRLHDKVMELKGNIRVFCRVRPLLECEKALSNQEDIFRFPDRQSERRQIEIHVSSRGRVSYGQCNGTRNSAKRYVFNFDFIFDEYSKQEDVFAEVAALIQSGVDGFNVCIFAYGQTGSGKTYTMQGMNHSDEENDTSSSSFSAHAGIVGRALSHLFDCVSLLQPNGWRFSISLEMIEIYNESMRDLLASSEVSFVEAYDPQYVHLTSDLCQTKDKIDIRLDDNRKLYVTNICSHVVETKQIASRLLQRGIRNRATKATGMNNQSSRSHCVISLRLRGENVMHGQERSSVIHLIDLAGSERLSKSGSDCNLELLKEAQAINKSLSALGNVICALSQKAAHIPYRDSKLTHFLSTSLGGDSKSLMICNLSPLSQHQEESLNSLRFAKTVNSCEIAYPSYLAPPGSR</sequence>
<comment type="similarity">
    <text evidence="3 4">Belongs to the TRAFAC class myosin-kinesin ATPase superfamily. Kinesin family.</text>
</comment>
<gene>
    <name evidence="8" type="ORF">BN9_015780</name>
</gene>
<feature type="compositionally biased region" description="Polar residues" evidence="6">
    <location>
        <begin position="8"/>
        <end position="21"/>
    </location>
</feature>
<dbReference type="InterPro" id="IPR001752">
    <property type="entry name" value="Kinesin_motor_dom"/>
</dbReference>
<dbReference type="SUPFAM" id="SSF52540">
    <property type="entry name" value="P-loop containing nucleoside triphosphate hydrolases"/>
    <property type="match status" value="1"/>
</dbReference>
<dbReference type="InterPro" id="IPR019821">
    <property type="entry name" value="Kinesin_motor_CS"/>
</dbReference>
<dbReference type="PRINTS" id="PR00380">
    <property type="entry name" value="KINESINHEAVY"/>
</dbReference>
<evidence type="ECO:0000256" key="5">
    <source>
        <dbReference type="SAM" id="Coils"/>
    </source>
</evidence>
<keyword evidence="9" id="KW-1185">Reference proteome</keyword>
<dbReference type="PROSITE" id="PS50067">
    <property type="entry name" value="KINESIN_MOTOR_2"/>
    <property type="match status" value="1"/>
</dbReference>
<feature type="coiled-coil region" evidence="5">
    <location>
        <begin position="307"/>
        <end position="334"/>
    </location>
</feature>
<feature type="coiled-coil region" evidence="5">
    <location>
        <begin position="515"/>
        <end position="588"/>
    </location>
</feature>
<proteinExistence type="inferred from homology"/>
<dbReference type="GO" id="GO:0005874">
    <property type="term" value="C:microtubule"/>
    <property type="evidence" value="ECO:0007669"/>
    <property type="project" value="UniProtKB-KW"/>
</dbReference>
<evidence type="ECO:0000256" key="2">
    <source>
        <dbReference type="ARBA" id="ARBA00022840"/>
    </source>
</evidence>
<feature type="binding site" evidence="3">
    <location>
        <begin position="696"/>
        <end position="703"/>
    </location>
    <ligand>
        <name>ATP</name>
        <dbReference type="ChEBI" id="CHEBI:30616"/>
    </ligand>
</feature>
<dbReference type="GO" id="GO:0005524">
    <property type="term" value="F:ATP binding"/>
    <property type="evidence" value="ECO:0007669"/>
    <property type="project" value="UniProtKB-UniRule"/>
</dbReference>
<evidence type="ECO:0000313" key="8">
    <source>
        <dbReference type="EMBL" id="CCI40794.1"/>
    </source>
</evidence>